<feature type="transmembrane region" description="Helical" evidence="1">
    <location>
        <begin position="195"/>
        <end position="214"/>
    </location>
</feature>
<protein>
    <recommendedName>
        <fullName evidence="4">ABC-2 type transport system permease protein</fullName>
    </recommendedName>
</protein>
<feature type="transmembrane region" description="Helical" evidence="1">
    <location>
        <begin position="497"/>
        <end position="518"/>
    </location>
</feature>
<evidence type="ECO:0000313" key="3">
    <source>
        <dbReference type="Proteomes" id="UP001157733"/>
    </source>
</evidence>
<keyword evidence="3" id="KW-1185">Reference proteome</keyword>
<feature type="transmembrane region" description="Helical" evidence="1">
    <location>
        <begin position="345"/>
        <end position="363"/>
    </location>
</feature>
<keyword evidence="1" id="KW-1133">Transmembrane helix</keyword>
<accession>A0ABN8VXJ0</accession>
<feature type="transmembrane region" description="Helical" evidence="1">
    <location>
        <begin position="452"/>
        <end position="476"/>
    </location>
</feature>
<organism evidence="2 3">
    <name type="scientific">Nitrospina watsonii</name>
    <dbReference type="NCBI Taxonomy" id="1323948"/>
    <lineage>
        <taxon>Bacteria</taxon>
        <taxon>Pseudomonadati</taxon>
        <taxon>Nitrospinota/Tectimicrobiota group</taxon>
        <taxon>Nitrospinota</taxon>
        <taxon>Nitrospinia</taxon>
        <taxon>Nitrospinales</taxon>
        <taxon>Nitrospinaceae</taxon>
        <taxon>Nitrospina</taxon>
    </lineage>
</organism>
<dbReference type="Pfam" id="PF16949">
    <property type="entry name" value="ABC_tran_2"/>
    <property type="match status" value="1"/>
</dbReference>
<feature type="transmembrane region" description="Helical" evidence="1">
    <location>
        <begin position="375"/>
        <end position="397"/>
    </location>
</feature>
<feature type="transmembrane region" description="Helical" evidence="1">
    <location>
        <begin position="132"/>
        <end position="151"/>
    </location>
</feature>
<keyword evidence="1" id="KW-0812">Transmembrane</keyword>
<dbReference type="EMBL" id="OX336137">
    <property type="protein sequence ID" value="CAI2718514.1"/>
    <property type="molecule type" value="Genomic_DNA"/>
</dbReference>
<feature type="transmembrane region" description="Helical" evidence="1">
    <location>
        <begin position="157"/>
        <end position="183"/>
    </location>
</feature>
<name>A0ABN8VXJ0_9BACT</name>
<sequence>MNAIRQWWTGMQSLGAVRMRFMKNHFGRPNRDKVTRWALIGTLGMLFLVADYLFFYRMVQYLDGLPLQIGEELIVQLLNVVFLTLFAMLLFSTIIAALAIYYISSDLDFLHSLPISLGPIIHVRFMQTVINASWVVLVFALPMFIAYGYYFKVTTSYYLYLVLAFLPFVLLPCALGVLGIMVLMRYFPTDKAHQILSFMGLFFVAGLVAFLRFLSPEKFFDKQVSDEMIIDFVESLRVPEFEYLPSSWITRGLTAWTAGNHDISWMRLGYLYAAAAVTLVLFAWLSRRIYLSGWRSYQEVKNAPRIKHKKDRGKKPWLAYLPVEPMKQALIMKDVKVFTRDPSHWSQMFILLVLVIVYIFNIMNLPLNNIALKNVVSVLNIGLIGFVLSALIARFVFSSVSIEGKKMWTLYTAPVDMRSFLLAKFWMYWPPLLLVAELLTVVSNQLLQVDAYVMKMSVIGVMLITTGLVGMGLGMGAMYPRFDHENMSEISTGTGGILFMISSLMYVLLFLVLSARPMYVHFNEKFLFKFVGGVEVPVFYGMIVVLTAVVTWVPMARGIRSLRQMDL</sequence>
<evidence type="ECO:0000313" key="2">
    <source>
        <dbReference type="EMBL" id="CAI2718514.1"/>
    </source>
</evidence>
<dbReference type="RefSeq" id="WP_282011409.1">
    <property type="nucleotide sequence ID" value="NZ_OX336137.1"/>
</dbReference>
<evidence type="ECO:0008006" key="4">
    <source>
        <dbReference type="Google" id="ProtNLM"/>
    </source>
</evidence>
<feature type="transmembrane region" description="Helical" evidence="1">
    <location>
        <begin position="77"/>
        <end position="103"/>
    </location>
</feature>
<feature type="transmembrane region" description="Helical" evidence="1">
    <location>
        <begin position="538"/>
        <end position="555"/>
    </location>
</feature>
<dbReference type="InterPro" id="IPR031599">
    <property type="entry name" value="ABC_tran_2"/>
</dbReference>
<feature type="transmembrane region" description="Helical" evidence="1">
    <location>
        <begin position="37"/>
        <end position="56"/>
    </location>
</feature>
<keyword evidence="1" id="KW-0472">Membrane</keyword>
<feature type="transmembrane region" description="Helical" evidence="1">
    <location>
        <begin position="426"/>
        <end position="446"/>
    </location>
</feature>
<reference evidence="2 3" key="1">
    <citation type="submission" date="2022-09" db="EMBL/GenBank/DDBJ databases">
        <authorList>
            <person name="Kop L."/>
        </authorList>
    </citation>
    <scope>NUCLEOTIDE SEQUENCE [LARGE SCALE GENOMIC DNA]</scope>
    <source>
        <strain evidence="2 3">347</strain>
    </source>
</reference>
<gene>
    <name evidence="2" type="ORF">NSPWAT_1655</name>
</gene>
<evidence type="ECO:0000256" key="1">
    <source>
        <dbReference type="SAM" id="Phobius"/>
    </source>
</evidence>
<dbReference type="Proteomes" id="UP001157733">
    <property type="component" value="Chromosome"/>
</dbReference>
<proteinExistence type="predicted"/>
<feature type="transmembrane region" description="Helical" evidence="1">
    <location>
        <begin position="269"/>
        <end position="286"/>
    </location>
</feature>